<evidence type="ECO:0000313" key="2">
    <source>
        <dbReference type="EMBL" id="KAF1828351.1"/>
    </source>
</evidence>
<keyword evidence="3" id="KW-1185">Reference proteome</keyword>
<sequence length="88" mass="10449">VVCFYFVFILFFFCCVRIHTPSHEALHTWIPATCFWHTHLSGITSFLGVRTQEFSSWSVRFKQWVEIGCCGRFIQRTWIVFSHTTIGR</sequence>
<accession>A0A6A5JWV2</accession>
<gene>
    <name evidence="2" type="ORF">BDW02DRAFT_246390</name>
</gene>
<evidence type="ECO:0008006" key="4">
    <source>
        <dbReference type="Google" id="ProtNLM"/>
    </source>
</evidence>
<dbReference type="EMBL" id="ML975564">
    <property type="protein sequence ID" value="KAF1828351.1"/>
    <property type="molecule type" value="Genomic_DNA"/>
</dbReference>
<evidence type="ECO:0000313" key="3">
    <source>
        <dbReference type="Proteomes" id="UP000800040"/>
    </source>
</evidence>
<protein>
    <recommendedName>
        <fullName evidence="4">Secreted protein</fullName>
    </recommendedName>
</protein>
<name>A0A6A5JWV2_9PLEO</name>
<feature type="chain" id="PRO_5025405682" description="Secreted protein" evidence="1">
    <location>
        <begin position="19"/>
        <end position="88"/>
    </location>
</feature>
<reference evidence="2" key="1">
    <citation type="submission" date="2020-01" db="EMBL/GenBank/DDBJ databases">
        <authorList>
            <consortium name="DOE Joint Genome Institute"/>
            <person name="Haridas S."/>
            <person name="Albert R."/>
            <person name="Binder M."/>
            <person name="Bloem J."/>
            <person name="Labutti K."/>
            <person name="Salamov A."/>
            <person name="Andreopoulos B."/>
            <person name="Baker S.E."/>
            <person name="Barry K."/>
            <person name="Bills G."/>
            <person name="Bluhm B.H."/>
            <person name="Cannon C."/>
            <person name="Castanera R."/>
            <person name="Culley D.E."/>
            <person name="Daum C."/>
            <person name="Ezra D."/>
            <person name="Gonzalez J.B."/>
            <person name="Henrissat B."/>
            <person name="Kuo A."/>
            <person name="Liang C."/>
            <person name="Lipzen A."/>
            <person name="Lutzoni F."/>
            <person name="Magnuson J."/>
            <person name="Mondo S."/>
            <person name="Nolan M."/>
            <person name="Ohm R."/>
            <person name="Pangilinan J."/>
            <person name="Park H.-J."/>
            <person name="Ramirez L."/>
            <person name="Alfaro M."/>
            <person name="Sun H."/>
            <person name="Tritt A."/>
            <person name="Yoshinaga Y."/>
            <person name="Zwiers L.-H."/>
            <person name="Turgeon B.G."/>
            <person name="Goodwin S.B."/>
            <person name="Spatafora J.W."/>
            <person name="Crous P.W."/>
            <person name="Grigoriev I.V."/>
        </authorList>
    </citation>
    <scope>NUCLEOTIDE SEQUENCE</scope>
    <source>
        <strain evidence="2">P77</strain>
    </source>
</reference>
<dbReference type="AlphaFoldDB" id="A0A6A5JWV2"/>
<organism evidence="2 3">
    <name type="scientific">Decorospora gaudefroyi</name>
    <dbReference type="NCBI Taxonomy" id="184978"/>
    <lineage>
        <taxon>Eukaryota</taxon>
        <taxon>Fungi</taxon>
        <taxon>Dikarya</taxon>
        <taxon>Ascomycota</taxon>
        <taxon>Pezizomycotina</taxon>
        <taxon>Dothideomycetes</taxon>
        <taxon>Pleosporomycetidae</taxon>
        <taxon>Pleosporales</taxon>
        <taxon>Pleosporineae</taxon>
        <taxon>Pleosporaceae</taxon>
        <taxon>Decorospora</taxon>
    </lineage>
</organism>
<evidence type="ECO:0000256" key="1">
    <source>
        <dbReference type="SAM" id="SignalP"/>
    </source>
</evidence>
<proteinExistence type="predicted"/>
<dbReference type="Proteomes" id="UP000800040">
    <property type="component" value="Unassembled WGS sequence"/>
</dbReference>
<feature type="non-terminal residue" evidence="2">
    <location>
        <position position="1"/>
    </location>
</feature>
<keyword evidence="1" id="KW-0732">Signal</keyword>
<feature type="signal peptide" evidence="1">
    <location>
        <begin position="1"/>
        <end position="18"/>
    </location>
</feature>